<sequence length="365" mass="42732">MEFIETPSIHEFSHKMFFPKIKWLSLDKFEHCIHSGIEIYPSINNENDLSLSNRYFVGKTIQQELAEEKHDQVEIIGTVLKNRQTSEWQLNVSYDTKTYLVKKKFLILSIEDPKCINWITTSYKNIPKYALRGSIDRLNEEFFYIGKTSSQSELPTYFDSDECLHYSEREPIPKLFGRVNLENCRMLIPFKNYELNYKTYDILCLKPSPASLKNLCQLELRKLLGHSNEKIEKINENSLVQLSKSLINFIKYPSYLLVGECLLNGDKIVSKDGRFELTIENYGKLVIKSLGSKNTKGQKEKEDLVRVIKQGVHSIWLNRFQAALYTTYDNVKVLHNFYNHPPEYVLTFNDDEINPSYSIKKFSDL</sequence>
<accession>A0A813MB74</accession>
<dbReference type="AlphaFoldDB" id="A0A813MB74"/>
<gene>
    <name evidence="1" type="ORF">OXX778_LOCUS1983</name>
</gene>
<protein>
    <submittedName>
        <fullName evidence="1">Uncharacterized protein</fullName>
    </submittedName>
</protein>
<reference evidence="1" key="1">
    <citation type="submission" date="2021-02" db="EMBL/GenBank/DDBJ databases">
        <authorList>
            <person name="Nowell W R."/>
        </authorList>
    </citation>
    <scope>NUCLEOTIDE SEQUENCE</scope>
    <source>
        <strain evidence="1">Ploen Becks lab</strain>
    </source>
</reference>
<evidence type="ECO:0000313" key="2">
    <source>
        <dbReference type="Proteomes" id="UP000663879"/>
    </source>
</evidence>
<organism evidence="1 2">
    <name type="scientific">Brachionus calyciflorus</name>
    <dbReference type="NCBI Taxonomy" id="104777"/>
    <lineage>
        <taxon>Eukaryota</taxon>
        <taxon>Metazoa</taxon>
        <taxon>Spiralia</taxon>
        <taxon>Gnathifera</taxon>
        <taxon>Rotifera</taxon>
        <taxon>Eurotatoria</taxon>
        <taxon>Monogononta</taxon>
        <taxon>Pseudotrocha</taxon>
        <taxon>Ploima</taxon>
        <taxon>Brachionidae</taxon>
        <taxon>Brachionus</taxon>
    </lineage>
</organism>
<evidence type="ECO:0000313" key="1">
    <source>
        <dbReference type="EMBL" id="CAF0718784.1"/>
    </source>
</evidence>
<comment type="caution">
    <text evidence="1">The sequence shown here is derived from an EMBL/GenBank/DDBJ whole genome shotgun (WGS) entry which is preliminary data.</text>
</comment>
<dbReference type="Proteomes" id="UP000663879">
    <property type="component" value="Unassembled WGS sequence"/>
</dbReference>
<dbReference type="EMBL" id="CAJNOC010000142">
    <property type="protein sequence ID" value="CAF0718784.1"/>
    <property type="molecule type" value="Genomic_DNA"/>
</dbReference>
<keyword evidence="2" id="KW-1185">Reference proteome</keyword>
<name>A0A813MB74_9BILA</name>
<proteinExistence type="predicted"/>